<accession>A0A326RLQ2</accession>
<gene>
    <name evidence="1" type="ORF">CLV31_1373</name>
</gene>
<organism evidence="1 2">
    <name type="scientific">Algoriphagus aquaeductus</name>
    <dbReference type="NCBI Taxonomy" id="475299"/>
    <lineage>
        <taxon>Bacteria</taxon>
        <taxon>Pseudomonadati</taxon>
        <taxon>Bacteroidota</taxon>
        <taxon>Cytophagia</taxon>
        <taxon>Cytophagales</taxon>
        <taxon>Cyclobacteriaceae</taxon>
        <taxon>Algoriphagus</taxon>
    </lineage>
</organism>
<comment type="caution">
    <text evidence="1">The sequence shown here is derived from an EMBL/GenBank/DDBJ whole genome shotgun (WGS) entry which is preliminary data.</text>
</comment>
<name>A0A326RLQ2_9BACT</name>
<dbReference type="EMBL" id="QKTX01000037">
    <property type="protein sequence ID" value="PZV75472.1"/>
    <property type="molecule type" value="Genomic_DNA"/>
</dbReference>
<dbReference type="Proteomes" id="UP000248917">
    <property type="component" value="Unassembled WGS sequence"/>
</dbReference>
<reference evidence="1 2" key="1">
    <citation type="submission" date="2018-06" db="EMBL/GenBank/DDBJ databases">
        <title>Genomic Encyclopedia of Archaeal and Bacterial Type Strains, Phase II (KMG-II): from individual species to whole genera.</title>
        <authorList>
            <person name="Goeker M."/>
        </authorList>
    </citation>
    <scope>NUCLEOTIDE SEQUENCE [LARGE SCALE GENOMIC DNA]</scope>
    <source>
        <strain evidence="1 2">T4</strain>
    </source>
</reference>
<proteinExistence type="predicted"/>
<evidence type="ECO:0000313" key="1">
    <source>
        <dbReference type="EMBL" id="PZV75472.1"/>
    </source>
</evidence>
<dbReference type="AlphaFoldDB" id="A0A326RLQ2"/>
<protein>
    <submittedName>
        <fullName evidence="1">Uncharacterized protein</fullName>
    </submittedName>
</protein>
<keyword evidence="2" id="KW-1185">Reference proteome</keyword>
<sequence>MEYNAYGLDESLNVIGNELLITFGKVKEEDFRVCRTIGIPYPAVSILSARLKN</sequence>
<evidence type="ECO:0000313" key="2">
    <source>
        <dbReference type="Proteomes" id="UP000248917"/>
    </source>
</evidence>